<evidence type="ECO:0000313" key="1">
    <source>
        <dbReference type="EMBL" id="ENO18860.1"/>
    </source>
</evidence>
<dbReference type="Proteomes" id="UP000013015">
    <property type="component" value="Unassembled WGS sequence"/>
</dbReference>
<comment type="caution">
    <text evidence="1">The sequence shown here is derived from an EMBL/GenBank/DDBJ whole genome shotgun (WGS) entry which is preliminary data.</text>
</comment>
<dbReference type="EMBL" id="AQHZ01000007">
    <property type="protein sequence ID" value="ENO18860.1"/>
    <property type="molecule type" value="Genomic_DNA"/>
</dbReference>
<name>N6W8H6_9ACTO</name>
<reference evidence="1 2" key="1">
    <citation type="submission" date="2013-03" db="EMBL/GenBank/DDBJ databases">
        <title>Reference genome for the Human Microbiome Project.</title>
        <authorList>
            <person name="Aqrawi P."/>
            <person name="Ayvaz T."/>
            <person name="Bess C."/>
            <person name="Blankenburg K."/>
            <person name="Coyle M."/>
            <person name="Deng J."/>
            <person name="Forbes L."/>
            <person name="Fowler G."/>
            <person name="Francisco L."/>
            <person name="Fu Q."/>
            <person name="Gibbs R."/>
            <person name="Gross S."/>
            <person name="Gubbala S."/>
            <person name="Hale W."/>
            <person name="Hemphill L."/>
            <person name="Highlander S."/>
            <person name="Hirani K."/>
            <person name="Jackson L."/>
            <person name="Jakkamsetti A."/>
            <person name="Javaid M."/>
            <person name="Jayaseelan J.C."/>
            <person name="Jiang H."/>
            <person name="Joshi V."/>
            <person name="Korchina V."/>
            <person name="Kovar C."/>
            <person name="Lara F."/>
            <person name="Lee S."/>
            <person name="Liu Y."/>
            <person name="Mata R."/>
            <person name="Mathew T."/>
            <person name="Munidasa M."/>
            <person name="Muzny D."/>
            <person name="Nazareth L."/>
            <person name="Ngo R."/>
            <person name="Nguyen L."/>
            <person name="Nguyen N."/>
            <person name="Okwuonu G."/>
            <person name="Ongeri F."/>
            <person name="Palculict T."/>
            <person name="Patil S."/>
            <person name="Petrosino J."/>
            <person name="Pham C."/>
            <person name="Pham P."/>
            <person name="Pu L.-L."/>
            <person name="Qin X."/>
            <person name="Qu J."/>
            <person name="Reid J."/>
            <person name="Ross M."/>
            <person name="Ruth R."/>
            <person name="Saada N."/>
            <person name="San Lucas F."/>
            <person name="Santibanez J."/>
            <person name="Shang Y."/>
            <person name="Simmons D."/>
            <person name="Song X.-Z."/>
            <person name="Tang L.-Y."/>
            <person name="Thornton R."/>
            <person name="Warren J."/>
            <person name="Weissenberger G."/>
            <person name="Wilczek-Boney K."/>
            <person name="Worley K."/>
            <person name="Youmans B."/>
            <person name="Zhang J."/>
            <person name="Zhang L."/>
            <person name="Zhao Z."/>
            <person name="Zhou C."/>
            <person name="Zhu D."/>
            <person name="Zhu Y."/>
        </authorList>
    </citation>
    <scope>NUCLEOTIDE SEQUENCE [LARGE SCALE GENOMIC DNA]</scope>
    <source>
        <strain evidence="1 2">F0333</strain>
    </source>
</reference>
<sequence length="41" mass="4678">MRENTWTLELADEGLFPSGIASKGCGRITVRRRFSRKYGFA</sequence>
<evidence type="ECO:0000313" key="2">
    <source>
        <dbReference type="Proteomes" id="UP000013015"/>
    </source>
</evidence>
<keyword evidence="2" id="KW-1185">Reference proteome</keyword>
<protein>
    <submittedName>
        <fullName evidence="1">Uncharacterized protein</fullName>
    </submittedName>
</protein>
<dbReference type="HOGENOM" id="CLU_3264318_0_0_11"/>
<gene>
    <name evidence="1" type="ORF">HMPREF9004_0530</name>
</gene>
<proteinExistence type="predicted"/>
<organism evidence="1 2">
    <name type="scientific">Schaalia cardiffensis F0333</name>
    <dbReference type="NCBI Taxonomy" id="888050"/>
    <lineage>
        <taxon>Bacteria</taxon>
        <taxon>Bacillati</taxon>
        <taxon>Actinomycetota</taxon>
        <taxon>Actinomycetes</taxon>
        <taxon>Actinomycetales</taxon>
        <taxon>Actinomycetaceae</taxon>
        <taxon>Schaalia</taxon>
    </lineage>
</organism>
<accession>N6W8H6</accession>
<dbReference type="PATRIC" id="fig|888050.3.peg.511"/>
<dbReference type="AlphaFoldDB" id="N6W8H6"/>